<feature type="compositionally biased region" description="Polar residues" evidence="2">
    <location>
        <begin position="673"/>
        <end position="684"/>
    </location>
</feature>
<feature type="compositionally biased region" description="Polar residues" evidence="2">
    <location>
        <begin position="34"/>
        <end position="55"/>
    </location>
</feature>
<feature type="compositionally biased region" description="Basic and acidic residues" evidence="2">
    <location>
        <begin position="685"/>
        <end position="704"/>
    </location>
</feature>
<keyword evidence="4" id="KW-1185">Reference proteome</keyword>
<feature type="compositionally biased region" description="Low complexity" evidence="2">
    <location>
        <begin position="56"/>
        <end position="70"/>
    </location>
</feature>
<feature type="region of interest" description="Disordered" evidence="2">
    <location>
        <begin position="453"/>
        <end position="522"/>
    </location>
</feature>
<dbReference type="GeneID" id="94432285"/>
<feature type="compositionally biased region" description="Polar residues" evidence="2">
    <location>
        <begin position="367"/>
        <end position="381"/>
    </location>
</feature>
<dbReference type="Proteomes" id="UP000221165">
    <property type="component" value="Unassembled WGS sequence"/>
</dbReference>
<organism evidence="3 4">
    <name type="scientific">Cystoisospora suis</name>
    <dbReference type="NCBI Taxonomy" id="483139"/>
    <lineage>
        <taxon>Eukaryota</taxon>
        <taxon>Sar</taxon>
        <taxon>Alveolata</taxon>
        <taxon>Apicomplexa</taxon>
        <taxon>Conoidasida</taxon>
        <taxon>Coccidia</taxon>
        <taxon>Eucoccidiorida</taxon>
        <taxon>Eimeriorina</taxon>
        <taxon>Sarcocystidae</taxon>
        <taxon>Cystoisospora</taxon>
    </lineage>
</organism>
<dbReference type="VEuPathDB" id="ToxoDB:CSUI_008955"/>
<feature type="compositionally biased region" description="Polar residues" evidence="2">
    <location>
        <begin position="224"/>
        <end position="236"/>
    </location>
</feature>
<feature type="compositionally biased region" description="Polar residues" evidence="2">
    <location>
        <begin position="635"/>
        <end position="656"/>
    </location>
</feature>
<feature type="region of interest" description="Disordered" evidence="2">
    <location>
        <begin position="224"/>
        <end position="254"/>
    </location>
</feature>
<dbReference type="RefSeq" id="XP_067918949.1">
    <property type="nucleotide sequence ID" value="XM_068069074.1"/>
</dbReference>
<evidence type="ECO:0000313" key="3">
    <source>
        <dbReference type="EMBL" id="PHJ17224.1"/>
    </source>
</evidence>
<reference evidence="3 4" key="1">
    <citation type="journal article" date="2017" name="Int. J. Parasitol.">
        <title>The genome of the protozoan parasite Cystoisospora suis and a reverse vaccinology approach to identify vaccine candidates.</title>
        <authorList>
            <person name="Palmieri N."/>
            <person name="Shrestha A."/>
            <person name="Ruttkowski B."/>
            <person name="Beck T."/>
            <person name="Vogl C."/>
            <person name="Tomley F."/>
            <person name="Blake D.P."/>
            <person name="Joachim A."/>
        </authorList>
    </citation>
    <scope>NUCLEOTIDE SEQUENCE [LARGE SCALE GENOMIC DNA]</scope>
    <source>
        <strain evidence="3 4">Wien I</strain>
    </source>
</reference>
<feature type="coiled-coil region" evidence="1">
    <location>
        <begin position="783"/>
        <end position="829"/>
    </location>
</feature>
<keyword evidence="1" id="KW-0175">Coiled coil</keyword>
<accession>A0A2C6KLC5</accession>
<dbReference type="Gene3D" id="1.20.5.2950">
    <property type="match status" value="1"/>
</dbReference>
<evidence type="ECO:0000256" key="2">
    <source>
        <dbReference type="SAM" id="MobiDB-lite"/>
    </source>
</evidence>
<dbReference type="EMBL" id="MIGC01005161">
    <property type="protein sequence ID" value="PHJ17224.1"/>
    <property type="molecule type" value="Genomic_DNA"/>
</dbReference>
<feature type="region of interest" description="Disordered" evidence="2">
    <location>
        <begin position="626"/>
        <end position="712"/>
    </location>
</feature>
<sequence>MDVSARSAIQRAEADGAGARGVCPGSGTDHQSDLRSSTPIPAPSIGTSSSPTAQGTFSSSSTPVFSSRSVAPRPGPGATALRAWTTHRQLQNLSANNTAQQWQAYTAYPANLPAALPAYPPVSCARPLRSQGALPQATAHGVEVNSGVQTSANIPKGGECHSSCVRGISPPRSSAVASSFHTSFARREPPQTASQVSVPSGYEAALASAPASLLAAASARSVTNGFSSHSSKPADTSESRPAPKGLPTNDFFSNAVPLRTPQQQVIHVPEKVESNPVQTRTAPPAHACSPSNPGSSTCSVASAYLPNASIYDGHRAALQSPPPSPHTFVGSYAPNLKKTGNGSFASTSSMAISFHSQNSKALVRPSSVRTTSNNPGFSSCGTPADSVSAPPKSVSTVQPTPDAKSLGSASCRRLPPFVVSNVFVSPYPFAISTPAGQLKLSLSATPCPGTFSGAKARHAQTSSASSLGSQSPSEVLDREAPSNPPLNPSQGRPGVAMGENREGVCYGSSGGSSSRSSLIIQSGCGSSSRAPIQSLARPHHADKANSFVFTGAPIQSNAGPPLFRAAAAHGEKRPSGHTTPASEQSVITGVVPPAYAETSAVHKLCPSSPHGVVAWSSSTSSLSSEVKRDLIGGQRTPTSREAMLSSSASPVNTVRSVSKRGHSTTDRGGILNRLNTSNTVSDGKNVSDKDKASGYERRGWREPPHTGGSQGRVDGCCPRLWTMTAEDLFGLDITSTCRPQKAPELSRLQKDDQAASAINRLLEAEADAALVIKRAEGLRSALLERMGAELEDEERRFRDHQEKIFQQKKQEVSEELEALQAKNTSEAEAFVESIHVGLDERRVAAVDQIIDLTLKVDVSCPLEVVKRFGTRRQLLELAMKTQESPRQIVHHPPGDTLERDTDVITWDEEGHARVEHKSASTHQRRVTDMGSFWVRHQSKVHQHSNRPLVLLSTHSWQEDDDLEGAEFPRLGSILEPSDSVERGKSSFL</sequence>
<feature type="region of interest" description="Disordered" evidence="2">
    <location>
        <begin position="360"/>
        <end position="409"/>
    </location>
</feature>
<name>A0A2C6KLC5_9APIC</name>
<dbReference type="AlphaFoldDB" id="A0A2C6KLC5"/>
<comment type="caution">
    <text evidence="3">The sequence shown here is derived from an EMBL/GenBank/DDBJ whole genome shotgun (WGS) entry which is preliminary data.</text>
</comment>
<proteinExistence type="predicted"/>
<evidence type="ECO:0000256" key="1">
    <source>
        <dbReference type="SAM" id="Coils"/>
    </source>
</evidence>
<feature type="region of interest" description="Disordered" evidence="2">
    <location>
        <begin position="1"/>
        <end position="79"/>
    </location>
</feature>
<evidence type="ECO:0000313" key="4">
    <source>
        <dbReference type="Proteomes" id="UP000221165"/>
    </source>
</evidence>
<gene>
    <name evidence="3" type="ORF">CSUI_008955</name>
</gene>
<feature type="compositionally biased region" description="Low complexity" evidence="2">
    <location>
        <begin position="462"/>
        <end position="473"/>
    </location>
</feature>
<dbReference type="OrthoDB" id="348990at2759"/>
<protein>
    <submittedName>
        <fullName evidence="3">Uncharacterized protein</fullName>
    </submittedName>
</protein>